<proteinExistence type="predicted"/>
<feature type="non-terminal residue" evidence="2">
    <location>
        <position position="1"/>
    </location>
</feature>
<evidence type="ECO:0000259" key="1">
    <source>
        <dbReference type="Pfam" id="PF13649"/>
    </source>
</evidence>
<organism evidence="2 3">
    <name type="scientific">Ambispora gerdemannii</name>
    <dbReference type="NCBI Taxonomy" id="144530"/>
    <lineage>
        <taxon>Eukaryota</taxon>
        <taxon>Fungi</taxon>
        <taxon>Fungi incertae sedis</taxon>
        <taxon>Mucoromycota</taxon>
        <taxon>Glomeromycotina</taxon>
        <taxon>Glomeromycetes</taxon>
        <taxon>Archaeosporales</taxon>
        <taxon>Ambisporaceae</taxon>
        <taxon>Ambispora</taxon>
    </lineage>
</organism>
<dbReference type="OrthoDB" id="2013972at2759"/>
<dbReference type="PANTHER" id="PTHR43591:SF24">
    <property type="entry name" value="2-METHOXY-6-POLYPRENYL-1,4-BENZOQUINOL METHYLASE, MITOCHONDRIAL"/>
    <property type="match status" value="1"/>
</dbReference>
<dbReference type="InterPro" id="IPR041698">
    <property type="entry name" value="Methyltransf_25"/>
</dbReference>
<comment type="caution">
    <text evidence="2">The sequence shown here is derived from an EMBL/GenBank/DDBJ whole genome shotgun (WGS) entry which is preliminary data.</text>
</comment>
<dbReference type="AlphaFoldDB" id="A0A9N9GK15"/>
<dbReference type="Pfam" id="PF13649">
    <property type="entry name" value="Methyltransf_25"/>
    <property type="match status" value="1"/>
</dbReference>
<dbReference type="PANTHER" id="PTHR43591">
    <property type="entry name" value="METHYLTRANSFERASE"/>
    <property type="match status" value="1"/>
</dbReference>
<name>A0A9N9GK15_9GLOM</name>
<keyword evidence="3" id="KW-1185">Reference proteome</keyword>
<dbReference type="InterPro" id="IPR029063">
    <property type="entry name" value="SAM-dependent_MTases_sf"/>
</dbReference>
<dbReference type="GO" id="GO:0008168">
    <property type="term" value="F:methyltransferase activity"/>
    <property type="evidence" value="ECO:0007669"/>
    <property type="project" value="TreeGrafter"/>
</dbReference>
<gene>
    <name evidence="2" type="ORF">AGERDE_LOCUS9842</name>
</gene>
<dbReference type="Gene3D" id="3.40.50.150">
    <property type="entry name" value="Vaccinia Virus protein VP39"/>
    <property type="match status" value="1"/>
</dbReference>
<sequence length="114" mass="13148">CGSGTWILEMAKTYPSCLFIGINISPDYLLRDLPEDIEFIQANRLLIESNEFDFVVMHFLNGCFTLRQWESIIIPEVARVMKPGAWLERMEYDASLKNQGEIQKNCCKLVSLLD</sequence>
<dbReference type="SUPFAM" id="SSF53335">
    <property type="entry name" value="S-adenosyl-L-methionine-dependent methyltransferases"/>
    <property type="match status" value="1"/>
</dbReference>
<accession>A0A9N9GK15</accession>
<dbReference type="EMBL" id="CAJVPL010002641">
    <property type="protein sequence ID" value="CAG8616180.1"/>
    <property type="molecule type" value="Genomic_DNA"/>
</dbReference>
<feature type="domain" description="Methyltransferase" evidence="1">
    <location>
        <begin position="1"/>
        <end position="84"/>
    </location>
</feature>
<reference evidence="2" key="1">
    <citation type="submission" date="2021-06" db="EMBL/GenBank/DDBJ databases">
        <authorList>
            <person name="Kallberg Y."/>
            <person name="Tangrot J."/>
            <person name="Rosling A."/>
        </authorList>
    </citation>
    <scope>NUCLEOTIDE SEQUENCE</scope>
    <source>
        <strain evidence="2">MT106</strain>
    </source>
</reference>
<protein>
    <submittedName>
        <fullName evidence="2">4370_t:CDS:1</fullName>
    </submittedName>
</protein>
<dbReference type="Proteomes" id="UP000789831">
    <property type="component" value="Unassembled WGS sequence"/>
</dbReference>
<evidence type="ECO:0000313" key="2">
    <source>
        <dbReference type="EMBL" id="CAG8616180.1"/>
    </source>
</evidence>
<evidence type="ECO:0000313" key="3">
    <source>
        <dbReference type="Proteomes" id="UP000789831"/>
    </source>
</evidence>